<evidence type="ECO:0000256" key="9">
    <source>
        <dbReference type="ARBA" id="ARBA00038592"/>
    </source>
</evidence>
<keyword evidence="7 10" id="KW-0238">DNA-binding</keyword>
<evidence type="ECO:0000256" key="10">
    <source>
        <dbReference type="HAMAP-Rule" id="MF_01470"/>
    </source>
</evidence>
<dbReference type="EC" id="3.1.-.-" evidence="10"/>
<accession>A0ABV3X5X9</accession>
<keyword evidence="4 10" id="KW-0378">Hydrolase</keyword>
<evidence type="ECO:0000256" key="8">
    <source>
        <dbReference type="ARBA" id="ARBA00023211"/>
    </source>
</evidence>
<feature type="binding site" evidence="10">
    <location>
        <position position="237"/>
    </location>
    <ligand>
        <name>Mn(2+)</name>
        <dbReference type="ChEBI" id="CHEBI:29035"/>
    </ligand>
</feature>
<keyword evidence="5 10" id="KW-0460">Magnesium</keyword>
<sequence>MSFVYITEEGAYIQKRGGNFVVGRNRECVMEIPEEVLEGLTLIDSVQVSSKAMVELLRLGVPVTWLSGTGSFFGRLESTRHVNVFRQEKQILLKGSPFCLALGRKVIAAKVHNQLTLLRRLNRQAEMPEIRKRIEEILSLRKHIFQCDTSEQLMGYEGIIARIYFQALGMLVPQEFSFSRRSKQPPLDAFNSMLSFGYTLLMYDIYTVLNNEGLHPYFGFLHALKNRHPALASDLMEEWRAVLVDSMVLALVHHHEIKMEHFTAAKDGRLGIFLTREGRVIFLRAYEKKLKTVNQYIEGKHSYRRSLAYQAGQYAQALMAENEGIYEPISLR</sequence>
<keyword evidence="12" id="KW-1185">Reference proteome</keyword>
<feature type="binding site" evidence="10">
    <location>
        <position position="222"/>
    </location>
    <ligand>
        <name>Mn(2+)</name>
        <dbReference type="ChEBI" id="CHEBI:29035"/>
    </ligand>
</feature>
<evidence type="ECO:0000256" key="7">
    <source>
        <dbReference type="ARBA" id="ARBA00023125"/>
    </source>
</evidence>
<comment type="subunit">
    <text evidence="9 10">Homodimer, forms a heterotetramer with a Cas2 homodimer.</text>
</comment>
<evidence type="ECO:0000256" key="6">
    <source>
        <dbReference type="ARBA" id="ARBA00023118"/>
    </source>
</evidence>
<dbReference type="CDD" id="cd09634">
    <property type="entry name" value="Cas1_I-II-III"/>
    <property type="match status" value="1"/>
</dbReference>
<dbReference type="EMBL" id="JARVLH010000004">
    <property type="protein sequence ID" value="MEX5285586.1"/>
    <property type="molecule type" value="Genomic_DNA"/>
</dbReference>
<evidence type="ECO:0000313" key="12">
    <source>
        <dbReference type="Proteomes" id="UP001559623"/>
    </source>
</evidence>
<dbReference type="InterPro" id="IPR042211">
    <property type="entry name" value="CRISPR-assoc_Cas1_N"/>
</dbReference>
<comment type="caution">
    <text evidence="11">The sequence shown here is derived from an EMBL/GenBank/DDBJ whole genome shotgun (WGS) entry which is preliminary data.</text>
</comment>
<dbReference type="GO" id="GO:0004519">
    <property type="term" value="F:endonuclease activity"/>
    <property type="evidence" value="ECO:0007669"/>
    <property type="project" value="UniProtKB-KW"/>
</dbReference>
<evidence type="ECO:0000256" key="5">
    <source>
        <dbReference type="ARBA" id="ARBA00022842"/>
    </source>
</evidence>
<dbReference type="Gene3D" id="3.100.10.20">
    <property type="entry name" value="CRISPR-associated endonuclease Cas1, N-terminal domain"/>
    <property type="match status" value="1"/>
</dbReference>
<dbReference type="PANTHER" id="PTHR34353:SF2">
    <property type="entry name" value="CRISPR-ASSOCIATED ENDONUCLEASE CAS1 1"/>
    <property type="match status" value="1"/>
</dbReference>
<proteinExistence type="inferred from homology"/>
<dbReference type="InterPro" id="IPR002729">
    <property type="entry name" value="CRISPR-assoc_Cas1"/>
</dbReference>
<evidence type="ECO:0000313" key="11">
    <source>
        <dbReference type="EMBL" id="MEX5285586.1"/>
    </source>
</evidence>
<name>A0ABV3X5X9_9FIRM</name>
<dbReference type="PANTHER" id="PTHR34353">
    <property type="entry name" value="CRISPR-ASSOCIATED ENDONUCLEASE CAS1 1"/>
    <property type="match status" value="1"/>
</dbReference>
<comment type="similarity">
    <text evidence="10">Belongs to the CRISPR-associated endonuclease Cas1 family.</text>
</comment>
<protein>
    <recommendedName>
        <fullName evidence="10">CRISPR-associated endonuclease Cas1</fullName>
        <ecNumber evidence="10">3.1.-.-</ecNumber>
    </recommendedName>
</protein>
<dbReference type="InterPro" id="IPR042206">
    <property type="entry name" value="CRISPR-assoc_Cas1_C"/>
</dbReference>
<keyword evidence="3 10" id="KW-0255">Endonuclease</keyword>
<gene>
    <name evidence="10 11" type="primary">cas1</name>
    <name evidence="11" type="ORF">QCO44_08040</name>
</gene>
<comment type="function">
    <text evidence="10">CRISPR (clustered regularly interspaced short palindromic repeat), is an adaptive immune system that provides protection against mobile genetic elements (viruses, transposable elements and conjugative plasmids). CRISPR clusters contain spacers, sequences complementary to antecedent mobile elements, and target invading nucleic acids. CRISPR clusters are transcribed and processed into CRISPR RNA (crRNA). Acts as a dsDNA endonuclease. Involved in the integration of spacer DNA into the CRISPR cassette.</text>
</comment>
<keyword evidence="2 10" id="KW-0479">Metal-binding</keyword>
<feature type="binding site" evidence="10">
    <location>
        <position position="157"/>
    </location>
    <ligand>
        <name>Mn(2+)</name>
        <dbReference type="ChEBI" id="CHEBI:29035"/>
    </ligand>
</feature>
<dbReference type="Gene3D" id="1.20.120.920">
    <property type="entry name" value="CRISPR-associated endonuclease Cas1, C-terminal domain"/>
    <property type="match status" value="1"/>
</dbReference>
<reference evidence="11 12" key="1">
    <citation type="submission" date="2023-04" db="EMBL/GenBank/DDBJ databases">
        <title>Genome Sequence of Selenomonas sputigena ATCC 33150.</title>
        <authorList>
            <person name="Miller D.P."/>
            <person name="Anvari S."/>
            <person name="Polson S.W."/>
            <person name="Macdonald M."/>
            <person name="Mcdowell J.V."/>
        </authorList>
    </citation>
    <scope>NUCLEOTIDE SEQUENCE [LARGE SCALE GENOMIC DNA]</scope>
    <source>
        <strain evidence="11 12">ATCC 33150</strain>
    </source>
</reference>
<keyword evidence="8 10" id="KW-0464">Manganese</keyword>
<dbReference type="HAMAP" id="MF_01470">
    <property type="entry name" value="Cas1"/>
    <property type="match status" value="1"/>
</dbReference>
<evidence type="ECO:0000256" key="3">
    <source>
        <dbReference type="ARBA" id="ARBA00022759"/>
    </source>
</evidence>
<dbReference type="InterPro" id="IPR050646">
    <property type="entry name" value="Cas1"/>
</dbReference>
<dbReference type="NCBIfam" id="TIGR00287">
    <property type="entry name" value="cas1"/>
    <property type="match status" value="1"/>
</dbReference>
<evidence type="ECO:0000256" key="4">
    <source>
        <dbReference type="ARBA" id="ARBA00022801"/>
    </source>
</evidence>
<organism evidence="11 12">
    <name type="scientific">Selenomonas sputigena</name>
    <dbReference type="NCBI Taxonomy" id="69823"/>
    <lineage>
        <taxon>Bacteria</taxon>
        <taxon>Bacillati</taxon>
        <taxon>Bacillota</taxon>
        <taxon>Negativicutes</taxon>
        <taxon>Selenomonadales</taxon>
        <taxon>Selenomonadaceae</taxon>
        <taxon>Selenomonas</taxon>
    </lineage>
</organism>
<dbReference type="Pfam" id="PF01867">
    <property type="entry name" value="Cas_Cas1"/>
    <property type="match status" value="1"/>
</dbReference>
<comment type="cofactor">
    <cofactor evidence="10">
        <name>Mg(2+)</name>
        <dbReference type="ChEBI" id="CHEBI:18420"/>
    </cofactor>
    <cofactor evidence="10">
        <name>Mn(2+)</name>
        <dbReference type="ChEBI" id="CHEBI:29035"/>
    </cofactor>
</comment>
<evidence type="ECO:0000256" key="2">
    <source>
        <dbReference type="ARBA" id="ARBA00022723"/>
    </source>
</evidence>
<dbReference type="RefSeq" id="WP_368847311.1">
    <property type="nucleotide sequence ID" value="NZ_CP194411.1"/>
</dbReference>
<evidence type="ECO:0000256" key="1">
    <source>
        <dbReference type="ARBA" id="ARBA00022722"/>
    </source>
</evidence>
<keyword evidence="6 10" id="KW-0051">Antiviral defense</keyword>
<dbReference type="Proteomes" id="UP001559623">
    <property type="component" value="Unassembled WGS sequence"/>
</dbReference>
<keyword evidence="1 10" id="KW-0540">Nuclease</keyword>